<dbReference type="AlphaFoldDB" id="A0A8R1ELQ6"/>
<dbReference type="Proteomes" id="UP000005237">
    <property type="component" value="Unassembled WGS sequence"/>
</dbReference>
<sequence length="74" mass="8733">MQLERICQLVVSLATLLPSLIGKLWFFVKSGLMRELYATRDRHTTRKNNAQKKRVLSARQNRRTRSAELKAMRF</sequence>
<protein>
    <submittedName>
        <fullName evidence="2">Uncharacterized protein</fullName>
    </submittedName>
</protein>
<feature type="compositionally biased region" description="Basic residues" evidence="1">
    <location>
        <begin position="46"/>
        <end position="64"/>
    </location>
</feature>
<reference evidence="2" key="2">
    <citation type="submission" date="2022-06" db="UniProtKB">
        <authorList>
            <consortium name="EnsemblMetazoa"/>
        </authorList>
    </citation>
    <scope>IDENTIFICATION</scope>
    <source>
        <strain evidence="2">DF5081</strain>
    </source>
</reference>
<feature type="compositionally biased region" description="Basic and acidic residues" evidence="1">
    <location>
        <begin position="65"/>
        <end position="74"/>
    </location>
</feature>
<evidence type="ECO:0000313" key="2">
    <source>
        <dbReference type="EnsemblMetazoa" id="CJA37610.1"/>
    </source>
</evidence>
<evidence type="ECO:0000313" key="3">
    <source>
        <dbReference type="Proteomes" id="UP000005237"/>
    </source>
</evidence>
<keyword evidence="3" id="KW-1185">Reference proteome</keyword>
<reference evidence="3" key="1">
    <citation type="submission" date="2010-08" db="EMBL/GenBank/DDBJ databases">
        <authorList>
            <consortium name="Caenorhabditis japonica Sequencing Consortium"/>
            <person name="Wilson R.K."/>
        </authorList>
    </citation>
    <scope>NUCLEOTIDE SEQUENCE [LARGE SCALE GENOMIC DNA]</scope>
    <source>
        <strain evidence="3">DF5081</strain>
    </source>
</reference>
<organism evidence="2 3">
    <name type="scientific">Caenorhabditis japonica</name>
    <dbReference type="NCBI Taxonomy" id="281687"/>
    <lineage>
        <taxon>Eukaryota</taxon>
        <taxon>Metazoa</taxon>
        <taxon>Ecdysozoa</taxon>
        <taxon>Nematoda</taxon>
        <taxon>Chromadorea</taxon>
        <taxon>Rhabditida</taxon>
        <taxon>Rhabditina</taxon>
        <taxon>Rhabditomorpha</taxon>
        <taxon>Rhabditoidea</taxon>
        <taxon>Rhabditidae</taxon>
        <taxon>Peloderinae</taxon>
        <taxon>Caenorhabditis</taxon>
    </lineage>
</organism>
<proteinExistence type="predicted"/>
<evidence type="ECO:0000256" key="1">
    <source>
        <dbReference type="SAM" id="MobiDB-lite"/>
    </source>
</evidence>
<dbReference type="EnsemblMetazoa" id="CJA37610.1">
    <property type="protein sequence ID" value="CJA37610.1"/>
    <property type="gene ID" value="WBGene00213457"/>
</dbReference>
<name>A0A8R1ELQ6_CAEJA</name>
<accession>A0A8R1ELQ6</accession>
<feature type="region of interest" description="Disordered" evidence="1">
    <location>
        <begin position="46"/>
        <end position="74"/>
    </location>
</feature>